<keyword evidence="1" id="KW-0597">Phosphoprotein</keyword>
<dbReference type="PROSITE" id="PS50006">
    <property type="entry name" value="FHA_DOMAIN"/>
    <property type="match status" value="1"/>
</dbReference>
<feature type="domain" description="FHA" evidence="3">
    <location>
        <begin position="136"/>
        <end position="195"/>
    </location>
</feature>
<accession>A0A1I1QUL1</accession>
<evidence type="ECO:0000256" key="1">
    <source>
        <dbReference type="ARBA" id="ARBA00022553"/>
    </source>
</evidence>
<reference evidence="4 5" key="1">
    <citation type="submission" date="2016-10" db="EMBL/GenBank/DDBJ databases">
        <authorList>
            <person name="de Groot N.N."/>
        </authorList>
    </citation>
    <scope>NUCLEOTIDE SEQUENCE [LARGE SCALE GENOMIC DNA]</scope>
    <source>
        <strain evidence="4 5">CGMCC 4.5739</strain>
    </source>
</reference>
<dbReference type="SMART" id="SM00240">
    <property type="entry name" value="FHA"/>
    <property type="match status" value="1"/>
</dbReference>
<dbReference type="CDD" id="cd00060">
    <property type="entry name" value="FHA"/>
    <property type="match status" value="1"/>
</dbReference>
<dbReference type="RefSeq" id="WP_093840313.1">
    <property type="nucleotide sequence ID" value="NZ_FOLM01000012.1"/>
</dbReference>
<feature type="region of interest" description="Disordered" evidence="2">
    <location>
        <begin position="1"/>
        <end position="84"/>
    </location>
</feature>
<evidence type="ECO:0000259" key="3">
    <source>
        <dbReference type="PROSITE" id="PS50006"/>
    </source>
</evidence>
<feature type="compositionally biased region" description="Basic and acidic residues" evidence="2">
    <location>
        <begin position="1"/>
        <end position="13"/>
    </location>
</feature>
<keyword evidence="5" id="KW-1185">Reference proteome</keyword>
<dbReference type="SUPFAM" id="SSF49879">
    <property type="entry name" value="SMAD/FHA domain"/>
    <property type="match status" value="1"/>
</dbReference>
<evidence type="ECO:0000313" key="5">
    <source>
        <dbReference type="Proteomes" id="UP000199207"/>
    </source>
</evidence>
<dbReference type="STRING" id="910347.SAMN05421773_11213"/>
<dbReference type="EMBL" id="FOLM01000012">
    <property type="protein sequence ID" value="SFD25786.1"/>
    <property type="molecule type" value="Genomic_DNA"/>
</dbReference>
<dbReference type="AlphaFoldDB" id="A0A1I1QUL1"/>
<dbReference type="Proteomes" id="UP000199207">
    <property type="component" value="Unassembled WGS sequence"/>
</dbReference>
<dbReference type="Pfam" id="PF00498">
    <property type="entry name" value="FHA"/>
    <property type="match status" value="1"/>
</dbReference>
<protein>
    <submittedName>
        <fullName evidence="4">FHA domain-containing protein</fullName>
    </submittedName>
</protein>
<dbReference type="InterPro" id="IPR008984">
    <property type="entry name" value="SMAD_FHA_dom_sf"/>
</dbReference>
<proteinExistence type="predicted"/>
<organism evidence="4 5">
    <name type="scientific">Streptomyces aidingensis</name>
    <dbReference type="NCBI Taxonomy" id="910347"/>
    <lineage>
        <taxon>Bacteria</taxon>
        <taxon>Bacillati</taxon>
        <taxon>Actinomycetota</taxon>
        <taxon>Actinomycetes</taxon>
        <taxon>Kitasatosporales</taxon>
        <taxon>Streptomycetaceae</taxon>
        <taxon>Streptomyces</taxon>
    </lineage>
</organism>
<dbReference type="InterPro" id="IPR000253">
    <property type="entry name" value="FHA_dom"/>
</dbReference>
<evidence type="ECO:0000313" key="4">
    <source>
        <dbReference type="EMBL" id="SFD25786.1"/>
    </source>
</evidence>
<name>A0A1I1QUL1_9ACTN</name>
<dbReference type="Gene3D" id="2.60.200.20">
    <property type="match status" value="1"/>
</dbReference>
<evidence type="ECO:0000256" key="2">
    <source>
        <dbReference type="SAM" id="MobiDB-lite"/>
    </source>
</evidence>
<gene>
    <name evidence="4" type="ORF">SAMN05421773_11213</name>
</gene>
<sequence>MAAHPDDGWEVVDRPAGNPAGPDTPPPGPQENRTVPPGNDWEVVDRSADPPGPHESAAPPSEDGGGTHPADRPPPAPSPDDRRDRCWSCGCTADGTGTGTGPPAAECPQCFSPRLLLTLDFAGLGTVLRTDPAAPLRLGRDPEWALAGTAAALAAVLTVSRRHATVGLEPDGTAWVAEDGGSATRNGTWVNGVRVPCGGRHPLRDGDRLGLGTRVVATVRVTPGTSPPASPA</sequence>